<dbReference type="GO" id="GO:0005634">
    <property type="term" value="C:nucleus"/>
    <property type="evidence" value="ECO:0007669"/>
    <property type="project" value="UniProtKB-SubCell"/>
</dbReference>
<dbReference type="InterPro" id="IPR036236">
    <property type="entry name" value="Znf_C2H2_sf"/>
</dbReference>
<keyword evidence="7" id="KW-0804">Transcription</keyword>
<organism evidence="13 14">
    <name type="scientific">Kalanchoe fedtschenkoi</name>
    <name type="common">Lavender scallops</name>
    <name type="synonym">South American air plant</name>
    <dbReference type="NCBI Taxonomy" id="63787"/>
    <lineage>
        <taxon>Eukaryota</taxon>
        <taxon>Viridiplantae</taxon>
        <taxon>Streptophyta</taxon>
        <taxon>Embryophyta</taxon>
        <taxon>Tracheophyta</taxon>
        <taxon>Spermatophyta</taxon>
        <taxon>Magnoliopsida</taxon>
        <taxon>eudicotyledons</taxon>
        <taxon>Gunneridae</taxon>
        <taxon>Pentapetalae</taxon>
        <taxon>Saxifragales</taxon>
        <taxon>Crassulaceae</taxon>
        <taxon>Kalanchoe</taxon>
    </lineage>
</organism>
<feature type="region of interest" description="Disordered" evidence="10">
    <location>
        <begin position="184"/>
        <end position="203"/>
    </location>
</feature>
<dbReference type="OMA" id="FFNNITA"/>
<dbReference type="EnsemblPlants" id="Kaladp0014s0039.1.v1.1">
    <property type="protein sequence ID" value="Kaladp0014s0039.1.v1.1"/>
    <property type="gene ID" value="Kaladp0014s0039.v1.1"/>
</dbReference>
<evidence type="ECO:0000313" key="13">
    <source>
        <dbReference type="EnsemblPlants" id="Kaladp0014s0039.1.v1.1"/>
    </source>
</evidence>
<feature type="region of interest" description="Disordered" evidence="10">
    <location>
        <begin position="61"/>
        <end position="84"/>
    </location>
</feature>
<keyword evidence="5" id="KW-0862">Zinc</keyword>
<evidence type="ECO:0000256" key="8">
    <source>
        <dbReference type="ARBA" id="ARBA00023242"/>
    </source>
</evidence>
<feature type="domain" description="C2H2-type" evidence="12">
    <location>
        <begin position="42"/>
        <end position="69"/>
    </location>
</feature>
<proteinExistence type="predicted"/>
<dbReference type="PANTHER" id="PTHR26374:SF456">
    <property type="entry name" value="ZINC FINGER PROTEIN ZAT5-LIKE"/>
    <property type="match status" value="1"/>
</dbReference>
<dbReference type="Pfam" id="PF13912">
    <property type="entry name" value="zf-C2H2_6"/>
    <property type="match status" value="2"/>
</dbReference>
<evidence type="ECO:0000259" key="12">
    <source>
        <dbReference type="PROSITE" id="PS50157"/>
    </source>
</evidence>
<sequence>MVVSICFMLAHSLTHSNYNCYSSRTCITYIYPAKEWEGRGVYECKTCNRSFHSFQALGGHRTSHKKPRITTHDETPLVSKSPHMGVNVPVPTIAALQLGSRTAKTRVHECAICGAEFASGQALGGHMRRHRVTNSPLETSTTETKVAAAEDGVRITLSLLAPPAPEEASSRSDHNELLSLDLNLPAASSSEEDETRTLVDCHY</sequence>
<keyword evidence="14" id="KW-1185">Reference proteome</keyword>
<dbReference type="SUPFAM" id="SSF57667">
    <property type="entry name" value="beta-beta-alpha zinc fingers"/>
    <property type="match status" value="1"/>
</dbReference>
<name>A0A7N0SYY5_KALFE</name>
<evidence type="ECO:0000313" key="14">
    <source>
        <dbReference type="Proteomes" id="UP000594263"/>
    </source>
</evidence>
<evidence type="ECO:0000256" key="6">
    <source>
        <dbReference type="ARBA" id="ARBA00023015"/>
    </source>
</evidence>
<evidence type="ECO:0000256" key="5">
    <source>
        <dbReference type="ARBA" id="ARBA00022833"/>
    </source>
</evidence>
<dbReference type="SMART" id="SM00355">
    <property type="entry name" value="ZnF_C2H2"/>
    <property type="match status" value="2"/>
</dbReference>
<keyword evidence="3" id="KW-0677">Repeat</keyword>
<evidence type="ECO:0000256" key="3">
    <source>
        <dbReference type="ARBA" id="ARBA00022737"/>
    </source>
</evidence>
<keyword evidence="8" id="KW-0539">Nucleus</keyword>
<feature type="chain" id="PRO_5029899074" description="C2H2-type domain-containing protein" evidence="11">
    <location>
        <begin position="17"/>
        <end position="203"/>
    </location>
</feature>
<dbReference type="PANTHER" id="PTHR26374">
    <property type="entry name" value="ZINC FINGER PROTEIN ZAT5"/>
    <property type="match status" value="1"/>
</dbReference>
<evidence type="ECO:0000256" key="11">
    <source>
        <dbReference type="SAM" id="SignalP"/>
    </source>
</evidence>
<dbReference type="PROSITE" id="PS00028">
    <property type="entry name" value="ZINC_FINGER_C2H2_1"/>
    <property type="match status" value="2"/>
</dbReference>
<dbReference type="GO" id="GO:0008270">
    <property type="term" value="F:zinc ion binding"/>
    <property type="evidence" value="ECO:0007669"/>
    <property type="project" value="UniProtKB-KW"/>
</dbReference>
<evidence type="ECO:0000256" key="4">
    <source>
        <dbReference type="ARBA" id="ARBA00022771"/>
    </source>
</evidence>
<reference evidence="13" key="1">
    <citation type="submission" date="2021-01" db="UniProtKB">
        <authorList>
            <consortium name="EnsemblPlants"/>
        </authorList>
    </citation>
    <scope>IDENTIFICATION</scope>
</reference>
<keyword evidence="2" id="KW-0479">Metal-binding</keyword>
<evidence type="ECO:0000256" key="1">
    <source>
        <dbReference type="ARBA" id="ARBA00004123"/>
    </source>
</evidence>
<evidence type="ECO:0000256" key="2">
    <source>
        <dbReference type="ARBA" id="ARBA00022723"/>
    </source>
</evidence>
<evidence type="ECO:0000256" key="7">
    <source>
        <dbReference type="ARBA" id="ARBA00023163"/>
    </source>
</evidence>
<evidence type="ECO:0000256" key="10">
    <source>
        <dbReference type="SAM" id="MobiDB-lite"/>
    </source>
</evidence>
<dbReference type="InterPro" id="IPR013087">
    <property type="entry name" value="Znf_C2H2_type"/>
</dbReference>
<dbReference type="AlphaFoldDB" id="A0A7N0SYY5"/>
<protein>
    <recommendedName>
        <fullName evidence="12">C2H2-type domain-containing protein</fullName>
    </recommendedName>
</protein>
<dbReference type="PROSITE" id="PS50157">
    <property type="entry name" value="ZINC_FINGER_C2H2_2"/>
    <property type="match status" value="2"/>
</dbReference>
<evidence type="ECO:0000256" key="9">
    <source>
        <dbReference type="PROSITE-ProRule" id="PRU00042"/>
    </source>
</evidence>
<dbReference type="Gramene" id="Kaladp0014s0039.1.v1.1">
    <property type="protein sequence ID" value="Kaladp0014s0039.1.v1.1"/>
    <property type="gene ID" value="Kaladp0014s0039.v1.1"/>
</dbReference>
<accession>A0A7N0SYY5</accession>
<keyword evidence="4 9" id="KW-0863">Zinc-finger</keyword>
<keyword evidence="6" id="KW-0805">Transcription regulation</keyword>
<feature type="signal peptide" evidence="11">
    <location>
        <begin position="1"/>
        <end position="16"/>
    </location>
</feature>
<comment type="subcellular location">
    <subcellularLocation>
        <location evidence="1">Nucleus</location>
    </subcellularLocation>
</comment>
<dbReference type="Gene3D" id="3.30.160.60">
    <property type="entry name" value="Classic Zinc Finger"/>
    <property type="match status" value="1"/>
</dbReference>
<feature type="domain" description="C2H2-type" evidence="12">
    <location>
        <begin position="108"/>
        <end position="135"/>
    </location>
</feature>
<dbReference type="Proteomes" id="UP000594263">
    <property type="component" value="Unplaced"/>
</dbReference>
<keyword evidence="11" id="KW-0732">Signal</keyword>